<organism evidence="2 3">
    <name type="scientific">Usitatibacter rugosus</name>
    <dbReference type="NCBI Taxonomy" id="2732067"/>
    <lineage>
        <taxon>Bacteria</taxon>
        <taxon>Pseudomonadati</taxon>
        <taxon>Pseudomonadota</taxon>
        <taxon>Betaproteobacteria</taxon>
        <taxon>Nitrosomonadales</taxon>
        <taxon>Usitatibacteraceae</taxon>
        <taxon>Usitatibacter</taxon>
    </lineage>
</organism>
<dbReference type="AlphaFoldDB" id="A0A6M4GPI1"/>
<evidence type="ECO:0000313" key="3">
    <source>
        <dbReference type="Proteomes" id="UP000501534"/>
    </source>
</evidence>
<keyword evidence="3" id="KW-1185">Reference proteome</keyword>
<evidence type="ECO:0000256" key="1">
    <source>
        <dbReference type="SAM" id="MobiDB-lite"/>
    </source>
</evidence>
<sequence>MLLASGPSLGDDEHAKRAKVPSNDMRRIAGGLFPDKCGWSGERCTLVYDARGCPLQFIVSFPLDERVSGEPSAAWVTVNPRGAVIEVASTKGKECRNGIAS</sequence>
<accession>A0A6M4GPI1</accession>
<reference evidence="2 3" key="1">
    <citation type="submission" date="2020-04" db="EMBL/GenBank/DDBJ databases">
        <title>Usitatibacter rugosus gen. nov., sp. nov. and Usitatibacter palustris sp. nov., novel members of Usitatibacteraceae fam. nov. within the order Nitrosomonadales isolated from soil.</title>
        <authorList>
            <person name="Huber K.J."/>
            <person name="Neumann-Schaal M."/>
            <person name="Geppert A."/>
            <person name="Luckner M."/>
            <person name="Wanner G."/>
            <person name="Overmann J."/>
        </authorList>
    </citation>
    <scope>NUCLEOTIDE SEQUENCE [LARGE SCALE GENOMIC DNA]</scope>
    <source>
        <strain evidence="2 3">0125_3</strain>
    </source>
</reference>
<name>A0A6M4GPI1_9PROT</name>
<dbReference type="Proteomes" id="UP000501534">
    <property type="component" value="Chromosome"/>
</dbReference>
<proteinExistence type="predicted"/>
<feature type="region of interest" description="Disordered" evidence="1">
    <location>
        <begin position="1"/>
        <end position="22"/>
    </location>
</feature>
<dbReference type="KEGG" id="uru:DSM104443_00267"/>
<dbReference type="EMBL" id="CP053069">
    <property type="protein sequence ID" value="QJR09230.1"/>
    <property type="molecule type" value="Genomic_DNA"/>
</dbReference>
<evidence type="ECO:0000313" key="2">
    <source>
        <dbReference type="EMBL" id="QJR09230.1"/>
    </source>
</evidence>
<gene>
    <name evidence="2" type="ORF">DSM104443_00267</name>
</gene>
<protein>
    <submittedName>
        <fullName evidence="2">Uncharacterized protein</fullName>
    </submittedName>
</protein>